<comment type="caution">
    <text evidence="2">The sequence shown here is derived from an EMBL/GenBank/DDBJ whole genome shotgun (WGS) entry which is preliminary data.</text>
</comment>
<feature type="compositionally biased region" description="Polar residues" evidence="1">
    <location>
        <begin position="306"/>
        <end position="325"/>
    </location>
</feature>
<dbReference type="AlphaFoldDB" id="A0A9P4W2W0"/>
<name>A0A9P4W2W0_CURKU</name>
<dbReference type="OrthoDB" id="5430532at2759"/>
<feature type="region of interest" description="Disordered" evidence="1">
    <location>
        <begin position="1"/>
        <end position="54"/>
    </location>
</feature>
<sequence>MKRKFSFNLAPVKIPGKADAAKDKTPEPTPAKVPPPKEPQSQSHRRHQSKDEFPHLVAYISRQSLDARTERELRVACRHILQNFKPSDHGMEDTDPRLDFGAMTRRKGEQQNVVLSANEVRVRMPTGAPVDLKTALEARRLRAEAEAKKNPQQQSTLPVRTKSARQKFDDAFADERGRSAARKYAAPKPAPAETAQRGRPLRKRTESGDTDSVATPMTGSTTDASFNAASTAPSSAALTSGGPSNRHSHQLEPAAVADAQAAEWMRKELEKRRQQNDSPQQPSTANRPPSRARSIKDNIKEYFLPGSTSVSRAPSRAISRTQSRESLAMYDDDGEPKRQGSQRGWRSWGSALRVNSRSNSRPGTRGRDAEPEQSKKPEVNLNRELPPLPSLDSWKDEVKPPPELSSSHIASVMRAHDAQQAGPFSPTRSHHRRSGSDTLAVQYAQAYPHSPSHSHRSPLYAKQKQDSSKTHSPRLDAPTLSPTHLAPAAQNFSSSTTALPTSPSPRSHHARHKSTDNAAASSKISLDHTTFSRKVSVDTPDAFPNAVKLQKTQQQSRLKKVFTGWMTKKEKKDEDWMQRIEREGVKEGVLVQEGGAAVPVVRY</sequence>
<feature type="compositionally biased region" description="Low complexity" evidence="1">
    <location>
        <begin position="224"/>
        <end position="244"/>
    </location>
</feature>
<feature type="compositionally biased region" description="Polar residues" evidence="1">
    <location>
        <begin position="516"/>
        <end position="525"/>
    </location>
</feature>
<organism evidence="2 3">
    <name type="scientific">Curvularia kusanoi</name>
    <name type="common">Cochliobolus kusanoi</name>
    <dbReference type="NCBI Taxonomy" id="90978"/>
    <lineage>
        <taxon>Eukaryota</taxon>
        <taxon>Fungi</taxon>
        <taxon>Dikarya</taxon>
        <taxon>Ascomycota</taxon>
        <taxon>Pezizomycotina</taxon>
        <taxon>Dothideomycetes</taxon>
        <taxon>Pleosporomycetidae</taxon>
        <taxon>Pleosporales</taxon>
        <taxon>Pleosporineae</taxon>
        <taxon>Pleosporaceae</taxon>
        <taxon>Curvularia</taxon>
    </lineage>
</organism>
<feature type="compositionally biased region" description="Polar residues" evidence="1">
    <location>
        <begin position="353"/>
        <end position="362"/>
    </location>
</feature>
<evidence type="ECO:0000256" key="1">
    <source>
        <dbReference type="SAM" id="MobiDB-lite"/>
    </source>
</evidence>
<evidence type="ECO:0000313" key="2">
    <source>
        <dbReference type="EMBL" id="KAF2995539.1"/>
    </source>
</evidence>
<gene>
    <name evidence="2" type="ORF">E8E13_002666</name>
</gene>
<proteinExistence type="predicted"/>
<reference evidence="2" key="1">
    <citation type="submission" date="2019-04" db="EMBL/GenBank/DDBJ databases">
        <title>Sequencing of skin fungus with MAO and IRED activity.</title>
        <authorList>
            <person name="Marsaioli A.J."/>
            <person name="Bonatto J.M.C."/>
            <person name="Reis Junior O."/>
        </authorList>
    </citation>
    <scope>NUCLEOTIDE SEQUENCE</scope>
    <source>
        <strain evidence="2">30M1</strain>
    </source>
</reference>
<feature type="compositionally biased region" description="Polar residues" evidence="1">
    <location>
        <begin position="276"/>
        <end position="287"/>
    </location>
</feature>
<keyword evidence="3" id="KW-1185">Reference proteome</keyword>
<dbReference type="Proteomes" id="UP000801428">
    <property type="component" value="Unassembled WGS sequence"/>
</dbReference>
<evidence type="ECO:0000313" key="3">
    <source>
        <dbReference type="Proteomes" id="UP000801428"/>
    </source>
</evidence>
<feature type="compositionally biased region" description="Basic and acidic residues" evidence="1">
    <location>
        <begin position="264"/>
        <end position="275"/>
    </location>
</feature>
<feature type="compositionally biased region" description="Basic and acidic residues" evidence="1">
    <location>
        <begin position="166"/>
        <end position="178"/>
    </location>
</feature>
<feature type="compositionally biased region" description="Low complexity" evidence="1">
    <location>
        <begin position="493"/>
        <end position="505"/>
    </location>
</feature>
<feature type="compositionally biased region" description="Pro residues" evidence="1">
    <location>
        <begin position="27"/>
        <end position="38"/>
    </location>
</feature>
<protein>
    <submittedName>
        <fullName evidence="2">Uncharacterized protein</fullName>
    </submittedName>
</protein>
<accession>A0A9P4W2W0</accession>
<dbReference type="EMBL" id="SWKU01000032">
    <property type="protein sequence ID" value="KAF2995539.1"/>
    <property type="molecule type" value="Genomic_DNA"/>
</dbReference>
<feature type="compositionally biased region" description="Basic and acidic residues" evidence="1">
    <location>
        <begin position="365"/>
        <end position="378"/>
    </location>
</feature>
<feature type="compositionally biased region" description="Polar residues" evidence="1">
    <location>
        <begin position="210"/>
        <end position="223"/>
    </location>
</feature>
<feature type="region of interest" description="Disordered" evidence="1">
    <location>
        <begin position="143"/>
        <end position="525"/>
    </location>
</feature>